<name>A0A936Z8L8_9HYPH</name>
<dbReference type="AlphaFoldDB" id="A0A936Z8L8"/>
<keyword evidence="2" id="KW-1185">Reference proteome</keyword>
<gene>
    <name evidence="1" type="ORF">JKG68_02600</name>
</gene>
<organism evidence="1 2">
    <name type="scientific">Microvirga aerilata</name>
    <dbReference type="NCBI Taxonomy" id="670292"/>
    <lineage>
        <taxon>Bacteria</taxon>
        <taxon>Pseudomonadati</taxon>
        <taxon>Pseudomonadota</taxon>
        <taxon>Alphaproteobacteria</taxon>
        <taxon>Hyphomicrobiales</taxon>
        <taxon>Methylobacteriaceae</taxon>
        <taxon>Microvirga</taxon>
    </lineage>
</organism>
<evidence type="ECO:0000313" key="2">
    <source>
        <dbReference type="Proteomes" id="UP000605848"/>
    </source>
</evidence>
<accession>A0A936Z8L8</accession>
<evidence type="ECO:0000313" key="1">
    <source>
        <dbReference type="EMBL" id="MBL0402850.1"/>
    </source>
</evidence>
<protein>
    <submittedName>
        <fullName evidence="1">Uncharacterized protein</fullName>
    </submittedName>
</protein>
<dbReference type="Proteomes" id="UP000605848">
    <property type="component" value="Unassembled WGS sequence"/>
</dbReference>
<sequence length="94" mass="10325">MDKPEIIVVERYASVAHPSFATGGFILLTPGANAYRNADMIPGPAPDMLQWCTVNGCDHVGSEGEPTSALRHRIRFPDAETLLRFQKQFGRNPA</sequence>
<reference evidence="1" key="1">
    <citation type="submission" date="2021-01" db="EMBL/GenBank/DDBJ databases">
        <title>Microvirga sp.</title>
        <authorList>
            <person name="Kim M.K."/>
        </authorList>
    </citation>
    <scope>NUCLEOTIDE SEQUENCE</scope>
    <source>
        <strain evidence="1">5420S-16</strain>
    </source>
</reference>
<comment type="caution">
    <text evidence="1">The sequence shown here is derived from an EMBL/GenBank/DDBJ whole genome shotgun (WGS) entry which is preliminary data.</text>
</comment>
<dbReference type="EMBL" id="JAEQMY010000002">
    <property type="protein sequence ID" value="MBL0402850.1"/>
    <property type="molecule type" value="Genomic_DNA"/>
</dbReference>
<dbReference type="RefSeq" id="WP_202055566.1">
    <property type="nucleotide sequence ID" value="NZ_JAEQMY010000002.1"/>
</dbReference>
<proteinExistence type="predicted"/>